<dbReference type="Gene3D" id="3.30.950.10">
    <property type="entry name" value="Methyltransferase, Cobalt-precorrin-4 Transmethylase, Domain 2"/>
    <property type="match status" value="1"/>
</dbReference>
<dbReference type="FunFam" id="3.30.950.10:FF:000001">
    <property type="entry name" value="Siroheme synthase"/>
    <property type="match status" value="1"/>
</dbReference>
<evidence type="ECO:0000256" key="3">
    <source>
        <dbReference type="ARBA" id="ARBA00022573"/>
    </source>
</evidence>
<comment type="pathway">
    <text evidence="12">Cofactor biosynthesis; adenosylcobalamin biosynthesis; precorrin-2 from uroporphyrinogen III: step 1/1.</text>
</comment>
<sequence length="295" mass="31470">MGFWNMQADHPCHSNRNIRWPTGSVFPAGGVSLVGAGPGDPELLTIKALRRLQAAEVILHDRLVSDEVLALAPPQASLCYVGKERSRHSVPQQGINQALVDWARAGKRVVRLKGGDPFIFGRGGEELETLIGAGIEVEVIPGITAASGCAAYAGIPLTHRDHAQSVRFVTGHLRNGSSDLDWTTLASPGQTLVFYMGLGSLALIGEQLQRHGLPPETPMALIEQGTTSRQRIHIGTLQNLPTSGDVVTIRPPTLIIVGGVVTLHDRLAWFDQALATSSGWLQGKHPAPSTTDHGA</sequence>
<evidence type="ECO:0000256" key="5">
    <source>
        <dbReference type="ARBA" id="ARBA00022679"/>
    </source>
</evidence>
<keyword evidence="7" id="KW-0560">Oxidoreductase</keyword>
<dbReference type="CDD" id="cd11642">
    <property type="entry name" value="SUMT"/>
    <property type="match status" value="1"/>
</dbReference>
<evidence type="ECO:0000313" key="16">
    <source>
        <dbReference type="Proteomes" id="UP000295150"/>
    </source>
</evidence>
<dbReference type="InterPro" id="IPR014776">
    <property type="entry name" value="4pyrrole_Mease_sub2"/>
</dbReference>
<proteinExistence type="inferred from homology"/>
<keyword evidence="3" id="KW-0169">Cobalamin biosynthesis</keyword>
<keyword evidence="5 13" id="KW-0808">Transferase</keyword>
<keyword evidence="4 13" id="KW-0489">Methyltransferase</keyword>
<dbReference type="GO" id="GO:0004851">
    <property type="term" value="F:uroporphyrin-III C-methyltransferase activity"/>
    <property type="evidence" value="ECO:0007669"/>
    <property type="project" value="UniProtKB-EC"/>
</dbReference>
<keyword evidence="6" id="KW-0949">S-adenosyl-L-methionine</keyword>
<feature type="domain" description="Tetrapyrrole methylase" evidence="14">
    <location>
        <begin position="31"/>
        <end position="240"/>
    </location>
</feature>
<dbReference type="GO" id="GO:0032259">
    <property type="term" value="P:methylation"/>
    <property type="evidence" value="ECO:0007669"/>
    <property type="project" value="UniProtKB-KW"/>
</dbReference>
<name>A0A4R6I7E9_9GAMM</name>
<dbReference type="Pfam" id="PF00590">
    <property type="entry name" value="TP_methylase"/>
    <property type="match status" value="1"/>
</dbReference>
<dbReference type="Gene3D" id="3.40.1010.10">
    <property type="entry name" value="Cobalt-precorrin-4 Transmethylase, Domain 1"/>
    <property type="match status" value="1"/>
</dbReference>
<evidence type="ECO:0000256" key="7">
    <source>
        <dbReference type="ARBA" id="ARBA00023002"/>
    </source>
</evidence>
<dbReference type="NCBIfam" id="TIGR01469">
    <property type="entry name" value="cobA_cysG_Cterm"/>
    <property type="match status" value="1"/>
</dbReference>
<evidence type="ECO:0000256" key="12">
    <source>
        <dbReference type="ARBA" id="ARBA00060548"/>
    </source>
</evidence>
<dbReference type="NCBIfam" id="NF004790">
    <property type="entry name" value="PRK06136.1"/>
    <property type="match status" value="1"/>
</dbReference>
<evidence type="ECO:0000256" key="8">
    <source>
        <dbReference type="ARBA" id="ARBA00023239"/>
    </source>
</evidence>
<keyword evidence="9" id="KW-0627">Porphyrin biosynthesis</keyword>
<keyword evidence="10" id="KW-0511">Multifunctional enzyme</keyword>
<dbReference type="GO" id="GO:0016829">
    <property type="term" value="F:lyase activity"/>
    <property type="evidence" value="ECO:0007669"/>
    <property type="project" value="UniProtKB-KW"/>
</dbReference>
<keyword evidence="8" id="KW-0456">Lyase</keyword>
<evidence type="ECO:0000256" key="2">
    <source>
        <dbReference type="ARBA" id="ARBA00012162"/>
    </source>
</evidence>
<dbReference type="InterPro" id="IPR050161">
    <property type="entry name" value="Siro_Cobalamin_biosynth"/>
</dbReference>
<organism evidence="15 16">
    <name type="scientific">Halomonas ventosae</name>
    <dbReference type="NCBI Taxonomy" id="229007"/>
    <lineage>
        <taxon>Bacteria</taxon>
        <taxon>Pseudomonadati</taxon>
        <taxon>Pseudomonadota</taxon>
        <taxon>Gammaproteobacteria</taxon>
        <taxon>Oceanospirillales</taxon>
        <taxon>Halomonadaceae</taxon>
        <taxon>Halomonas</taxon>
    </lineage>
</organism>
<protein>
    <recommendedName>
        <fullName evidence="2">uroporphyrinogen-III C-methyltransferase</fullName>
        <ecNumber evidence="2">2.1.1.107</ecNumber>
    </recommendedName>
</protein>
<dbReference type="InterPro" id="IPR014777">
    <property type="entry name" value="4pyrrole_Mease_sub1"/>
</dbReference>
<dbReference type="InterPro" id="IPR003043">
    <property type="entry name" value="Uropor_MeTrfase_CS"/>
</dbReference>
<accession>A0A4R6I7E9</accession>
<evidence type="ECO:0000259" key="14">
    <source>
        <dbReference type="Pfam" id="PF00590"/>
    </source>
</evidence>
<dbReference type="PROSITE" id="PS00840">
    <property type="entry name" value="SUMT_2"/>
    <property type="match status" value="1"/>
</dbReference>
<comment type="pathway">
    <text evidence="11">Porphyrin-containing compound metabolism; siroheme biosynthesis; precorrin-2 from uroporphyrinogen III: step 1/1.</text>
</comment>
<dbReference type="PROSITE" id="PS00839">
    <property type="entry name" value="SUMT_1"/>
    <property type="match status" value="1"/>
</dbReference>
<dbReference type="InterPro" id="IPR006366">
    <property type="entry name" value="CobA/CysG_C"/>
</dbReference>
<evidence type="ECO:0000313" key="15">
    <source>
        <dbReference type="EMBL" id="TDO16695.1"/>
    </source>
</evidence>
<evidence type="ECO:0000256" key="11">
    <source>
        <dbReference type="ARBA" id="ARBA00025705"/>
    </source>
</evidence>
<dbReference type="InterPro" id="IPR035996">
    <property type="entry name" value="4pyrrol_Methylase_sf"/>
</dbReference>
<dbReference type="AlphaFoldDB" id="A0A4R6I7E9"/>
<dbReference type="PANTHER" id="PTHR45790:SF1">
    <property type="entry name" value="SIROHEME SYNTHASE"/>
    <property type="match status" value="1"/>
</dbReference>
<dbReference type="PANTHER" id="PTHR45790">
    <property type="entry name" value="SIROHEME SYNTHASE-RELATED"/>
    <property type="match status" value="1"/>
</dbReference>
<dbReference type="Proteomes" id="UP000295150">
    <property type="component" value="Unassembled WGS sequence"/>
</dbReference>
<evidence type="ECO:0000256" key="4">
    <source>
        <dbReference type="ARBA" id="ARBA00022603"/>
    </source>
</evidence>
<dbReference type="GO" id="GO:0009236">
    <property type="term" value="P:cobalamin biosynthetic process"/>
    <property type="evidence" value="ECO:0007669"/>
    <property type="project" value="UniProtKB-KW"/>
</dbReference>
<dbReference type="FunFam" id="3.40.1010.10:FF:000001">
    <property type="entry name" value="Siroheme synthase"/>
    <property type="match status" value="1"/>
</dbReference>
<reference evidence="15 16" key="1">
    <citation type="submission" date="2019-03" db="EMBL/GenBank/DDBJ databases">
        <title>Freshwater and sediment microbial communities from various areas in North America, analyzing microbe dynamics in response to fracking.</title>
        <authorList>
            <person name="Lamendella R."/>
        </authorList>
    </citation>
    <scope>NUCLEOTIDE SEQUENCE [LARGE SCALE GENOMIC DNA]</scope>
    <source>
        <strain evidence="15 16">1_TX</strain>
    </source>
</reference>
<dbReference type="InterPro" id="IPR000878">
    <property type="entry name" value="4pyrrol_Mease"/>
</dbReference>
<dbReference type="GO" id="GO:0016491">
    <property type="term" value="F:oxidoreductase activity"/>
    <property type="evidence" value="ECO:0007669"/>
    <property type="project" value="UniProtKB-KW"/>
</dbReference>
<dbReference type="SUPFAM" id="SSF53790">
    <property type="entry name" value="Tetrapyrrole methylase"/>
    <property type="match status" value="1"/>
</dbReference>
<keyword evidence="16" id="KW-1185">Reference proteome</keyword>
<dbReference type="UniPathway" id="UPA00262">
    <property type="reaction ID" value="UER00211"/>
</dbReference>
<dbReference type="EMBL" id="SNWH01000001">
    <property type="protein sequence ID" value="TDO16695.1"/>
    <property type="molecule type" value="Genomic_DNA"/>
</dbReference>
<dbReference type="GO" id="GO:0019354">
    <property type="term" value="P:siroheme biosynthetic process"/>
    <property type="evidence" value="ECO:0007669"/>
    <property type="project" value="UniProtKB-UniPathway"/>
</dbReference>
<evidence type="ECO:0000256" key="10">
    <source>
        <dbReference type="ARBA" id="ARBA00023268"/>
    </source>
</evidence>
<evidence type="ECO:0000256" key="6">
    <source>
        <dbReference type="ARBA" id="ARBA00022691"/>
    </source>
</evidence>
<gene>
    <name evidence="15" type="ORF">DFO68_101224</name>
</gene>
<evidence type="ECO:0000256" key="13">
    <source>
        <dbReference type="RuleBase" id="RU003960"/>
    </source>
</evidence>
<comment type="caution">
    <text evidence="15">The sequence shown here is derived from an EMBL/GenBank/DDBJ whole genome shotgun (WGS) entry which is preliminary data.</text>
</comment>
<comment type="similarity">
    <text evidence="1 13">Belongs to the precorrin methyltransferase family.</text>
</comment>
<evidence type="ECO:0000256" key="9">
    <source>
        <dbReference type="ARBA" id="ARBA00023244"/>
    </source>
</evidence>
<dbReference type="EC" id="2.1.1.107" evidence="2"/>
<evidence type="ECO:0000256" key="1">
    <source>
        <dbReference type="ARBA" id="ARBA00005879"/>
    </source>
</evidence>